<proteinExistence type="predicted"/>
<feature type="transmembrane region" description="Helical" evidence="1">
    <location>
        <begin position="200"/>
        <end position="221"/>
    </location>
</feature>
<organism evidence="3 4">
    <name type="scientific">Penicillium decumbens</name>
    <dbReference type="NCBI Taxonomy" id="69771"/>
    <lineage>
        <taxon>Eukaryota</taxon>
        <taxon>Fungi</taxon>
        <taxon>Dikarya</taxon>
        <taxon>Ascomycota</taxon>
        <taxon>Pezizomycotina</taxon>
        <taxon>Eurotiomycetes</taxon>
        <taxon>Eurotiomycetidae</taxon>
        <taxon>Eurotiales</taxon>
        <taxon>Aspergillaceae</taxon>
        <taxon>Penicillium</taxon>
    </lineage>
</organism>
<dbReference type="PANTHER" id="PTHR42109">
    <property type="entry name" value="UNPLACED GENOMIC SCAFFOLD UM_SCAF_CONTIG_1.265, WHOLE GENOME SHOTGUN SEQUENCE"/>
    <property type="match status" value="1"/>
</dbReference>
<dbReference type="EMBL" id="MDYL01000002">
    <property type="protein sequence ID" value="OQD77609.1"/>
    <property type="molecule type" value="Genomic_DNA"/>
</dbReference>
<gene>
    <name evidence="3" type="ORF">PENDEC_c002G06824</name>
</gene>
<feature type="transmembrane region" description="Helical" evidence="1">
    <location>
        <begin position="241"/>
        <end position="259"/>
    </location>
</feature>
<feature type="transmembrane region" description="Helical" evidence="1">
    <location>
        <begin position="166"/>
        <end position="188"/>
    </location>
</feature>
<keyword evidence="1" id="KW-0472">Membrane</keyword>
<evidence type="ECO:0000259" key="2">
    <source>
        <dbReference type="Pfam" id="PF24800"/>
    </source>
</evidence>
<dbReference type="Pfam" id="PF24800">
    <property type="entry name" value="DUF7702"/>
    <property type="match status" value="1"/>
</dbReference>
<accession>A0A1V6PKP7</accession>
<keyword evidence="1" id="KW-0812">Transmembrane</keyword>
<name>A0A1V6PKP7_PENDC</name>
<dbReference type="InterPro" id="IPR056119">
    <property type="entry name" value="DUF7702"/>
</dbReference>
<keyword evidence="1" id="KW-1133">Transmembrane helix</keyword>
<dbReference type="PANTHER" id="PTHR42109:SF2">
    <property type="entry name" value="INTEGRAL MEMBRANE PROTEIN"/>
    <property type="match status" value="1"/>
</dbReference>
<protein>
    <recommendedName>
        <fullName evidence="2">DUF7702 domain-containing protein</fullName>
    </recommendedName>
</protein>
<dbReference type="Proteomes" id="UP000191522">
    <property type="component" value="Unassembled WGS sequence"/>
</dbReference>
<keyword evidence="4" id="KW-1185">Reference proteome</keyword>
<feature type="transmembrane region" description="Helical" evidence="1">
    <location>
        <begin position="20"/>
        <end position="38"/>
    </location>
</feature>
<dbReference type="AlphaFoldDB" id="A0A1V6PKP7"/>
<evidence type="ECO:0000256" key="1">
    <source>
        <dbReference type="SAM" id="Phobius"/>
    </source>
</evidence>
<sequence length="282" mass="31103">MTTIVSRSADALISPGRRNIAIAEIVLFSIIHLIQLPLRYLQEWCYWHHSKRQSPGRCFFYSWWSMVGLLAQLRITSSAMILSNSHPNKSVLVAESAMQNVGLSPLLYEVSLALLECGQSRDFGPGKSKYPKPLRFALHGFRFPIAIAIVLAVVGGIIEIPALGEAGSILLIVTSVFVCGLVAWLAVTSRSTLPVEGHRGVLLVLLALPFLLVKIIVFVLLLEYGPLKVHPSSNEDTLARIGFVMEIFVVVLLLTARALDMPVFWADVKPHIQSDDVEGLRN</sequence>
<comment type="caution">
    <text evidence="3">The sequence shown here is derived from an EMBL/GenBank/DDBJ whole genome shotgun (WGS) entry which is preliminary data.</text>
</comment>
<reference evidence="4" key="1">
    <citation type="journal article" date="2017" name="Nat. Microbiol.">
        <title>Global analysis of biosynthetic gene clusters reveals vast potential of secondary metabolite production in Penicillium species.</title>
        <authorList>
            <person name="Nielsen J.C."/>
            <person name="Grijseels S."/>
            <person name="Prigent S."/>
            <person name="Ji B."/>
            <person name="Dainat J."/>
            <person name="Nielsen K.F."/>
            <person name="Frisvad J.C."/>
            <person name="Workman M."/>
            <person name="Nielsen J."/>
        </authorList>
    </citation>
    <scope>NUCLEOTIDE SEQUENCE [LARGE SCALE GENOMIC DNA]</scope>
    <source>
        <strain evidence="4">IBT 11843</strain>
    </source>
</reference>
<feature type="transmembrane region" description="Helical" evidence="1">
    <location>
        <begin position="136"/>
        <end position="160"/>
    </location>
</feature>
<dbReference type="OrthoDB" id="2560628at2759"/>
<feature type="domain" description="DUF7702" evidence="2">
    <location>
        <begin position="18"/>
        <end position="254"/>
    </location>
</feature>
<evidence type="ECO:0000313" key="3">
    <source>
        <dbReference type="EMBL" id="OQD77609.1"/>
    </source>
</evidence>
<evidence type="ECO:0000313" key="4">
    <source>
        <dbReference type="Proteomes" id="UP000191522"/>
    </source>
</evidence>
<dbReference type="OMA" id="RCIFYSW"/>